<protein>
    <submittedName>
        <fullName evidence="2">Uncharacterized protein</fullName>
    </submittedName>
</protein>
<evidence type="ECO:0000256" key="1">
    <source>
        <dbReference type="SAM" id="MobiDB-lite"/>
    </source>
</evidence>
<dbReference type="EMBL" id="JAAMOB010000009">
    <property type="protein sequence ID" value="KAF4109489.1"/>
    <property type="molecule type" value="Genomic_DNA"/>
</dbReference>
<evidence type="ECO:0000313" key="3">
    <source>
        <dbReference type="Proteomes" id="UP000579812"/>
    </source>
</evidence>
<proteinExistence type="predicted"/>
<feature type="region of interest" description="Disordered" evidence="1">
    <location>
        <begin position="56"/>
        <end position="93"/>
    </location>
</feature>
<dbReference type="Proteomes" id="UP000579812">
    <property type="component" value="Unassembled WGS sequence"/>
</dbReference>
<name>A0A7J6CQ69_9TELE</name>
<reference evidence="2 3" key="1">
    <citation type="submission" date="2020-04" db="EMBL/GenBank/DDBJ databases">
        <title>Chromosome-level genome assembly of a cyprinid fish Onychostoma macrolepis by integration of Nanopore Sequencing, Bionano and Hi-C technology.</title>
        <authorList>
            <person name="Wang D."/>
        </authorList>
    </citation>
    <scope>NUCLEOTIDE SEQUENCE [LARGE SCALE GENOMIC DNA]</scope>
    <source>
        <strain evidence="2">SWU-2019</strain>
        <tissue evidence="2">Muscle</tissue>
    </source>
</reference>
<feature type="compositionally biased region" description="Polar residues" evidence="1">
    <location>
        <begin position="64"/>
        <end position="88"/>
    </location>
</feature>
<evidence type="ECO:0000313" key="2">
    <source>
        <dbReference type="EMBL" id="KAF4109489.1"/>
    </source>
</evidence>
<sequence>MITRILRNEEAVKATLAQQKHKLVMLTAAEWDKLHKLQTLLEPCKEQCVTGQPGFTRTALDPSHPSTQTHGGHRFQSTVRPTQDTRIHSSLHNKRTLRGLYRAKLVT</sequence>
<accession>A0A7J6CQ69</accession>
<dbReference type="AlphaFoldDB" id="A0A7J6CQ69"/>
<gene>
    <name evidence="2" type="ORF">G5714_010562</name>
</gene>
<keyword evidence="3" id="KW-1185">Reference proteome</keyword>
<organism evidence="2 3">
    <name type="scientific">Onychostoma macrolepis</name>
    <dbReference type="NCBI Taxonomy" id="369639"/>
    <lineage>
        <taxon>Eukaryota</taxon>
        <taxon>Metazoa</taxon>
        <taxon>Chordata</taxon>
        <taxon>Craniata</taxon>
        <taxon>Vertebrata</taxon>
        <taxon>Euteleostomi</taxon>
        <taxon>Actinopterygii</taxon>
        <taxon>Neopterygii</taxon>
        <taxon>Teleostei</taxon>
        <taxon>Ostariophysi</taxon>
        <taxon>Cypriniformes</taxon>
        <taxon>Cyprinidae</taxon>
        <taxon>Acrossocheilinae</taxon>
        <taxon>Onychostoma</taxon>
    </lineage>
</organism>
<comment type="caution">
    <text evidence="2">The sequence shown here is derived from an EMBL/GenBank/DDBJ whole genome shotgun (WGS) entry which is preliminary data.</text>
</comment>